<feature type="transmembrane region" description="Helical" evidence="6">
    <location>
        <begin position="47"/>
        <end position="69"/>
    </location>
</feature>
<dbReference type="GO" id="GO:0005886">
    <property type="term" value="C:plasma membrane"/>
    <property type="evidence" value="ECO:0007669"/>
    <property type="project" value="UniProtKB-SubCell"/>
</dbReference>
<dbReference type="PANTHER" id="PTHR23513:SF17">
    <property type="entry name" value="MEMBRANE PROTEIN"/>
    <property type="match status" value="1"/>
</dbReference>
<feature type="transmembrane region" description="Helical" evidence="6">
    <location>
        <begin position="312"/>
        <end position="333"/>
    </location>
</feature>
<dbReference type="AlphaFoldDB" id="A0A4R0IY42"/>
<dbReference type="CDD" id="cd06173">
    <property type="entry name" value="MFS_MefA_like"/>
    <property type="match status" value="1"/>
</dbReference>
<feature type="transmembrane region" description="Helical" evidence="6">
    <location>
        <begin position="226"/>
        <end position="246"/>
    </location>
</feature>
<comment type="caution">
    <text evidence="7">The sequence shown here is derived from an EMBL/GenBank/DDBJ whole genome shotgun (WGS) entry which is preliminary data.</text>
</comment>
<organism evidence="7 8">
    <name type="scientific">Kribbella speibonae</name>
    <dbReference type="NCBI Taxonomy" id="1572660"/>
    <lineage>
        <taxon>Bacteria</taxon>
        <taxon>Bacillati</taxon>
        <taxon>Actinomycetota</taxon>
        <taxon>Actinomycetes</taxon>
        <taxon>Propionibacteriales</taxon>
        <taxon>Kribbellaceae</taxon>
        <taxon>Kribbella</taxon>
    </lineage>
</organism>
<dbReference type="InterPro" id="IPR036259">
    <property type="entry name" value="MFS_trans_sf"/>
</dbReference>
<dbReference type="SUPFAM" id="SSF103473">
    <property type="entry name" value="MFS general substrate transporter"/>
    <property type="match status" value="1"/>
</dbReference>
<evidence type="ECO:0000313" key="7">
    <source>
        <dbReference type="EMBL" id="TCC37574.1"/>
    </source>
</evidence>
<feature type="transmembrane region" description="Helical" evidence="6">
    <location>
        <begin position="289"/>
        <end position="306"/>
    </location>
</feature>
<reference evidence="7 8" key="1">
    <citation type="submission" date="2019-02" db="EMBL/GenBank/DDBJ databases">
        <title>Kribbella capetownensis sp. nov. and Kribbella speibonae sp. nov., isolated from soil.</title>
        <authorList>
            <person name="Curtis S.M."/>
            <person name="Norton I."/>
            <person name="Everest G.J."/>
            <person name="Meyers P.R."/>
        </authorList>
    </citation>
    <scope>NUCLEOTIDE SEQUENCE [LARGE SCALE GENOMIC DNA]</scope>
    <source>
        <strain evidence="7 8">YM55</strain>
    </source>
</reference>
<feature type="transmembrane region" description="Helical" evidence="6">
    <location>
        <begin position="345"/>
        <end position="367"/>
    </location>
</feature>
<sequence length="397" mass="41008">MSTTVFPPLRRDRRVHGWIASAAVSQAGDMAWYVGLAWSAAQVTSPAGAGLVMGIGALPKALILLYGGALADRFDGRRTMILANLARIVVLVLAATAVAVWGLSLALLVVVAVVFGAVDALYTPASGTLPRRMVRSEDLVKLSAGTQLAHRLAVFAGAPLGGLLVAHGGLITVMIVDAASFVVIAVVLAFLVKPRLPQPVSAGRSIRADLRDGFAYLQRDARARTLVIAFSGLNLCVGPILAVGLVQRTHSAGWGSAWYGWFEACSGVAAAVGALVAMRWKPADLARSGLLALVVQAAGCAMIGLMPKLGVFVAMAMIGCTAGIASAQLSAAFQQSVDPTYLGRSFSIVNLSDEAMMPLAMVGFGALISLSGIAVACVLVAAGFAAMMLWAAVRVDR</sequence>
<protein>
    <submittedName>
        <fullName evidence="7">MFS transporter</fullName>
    </submittedName>
</protein>
<evidence type="ECO:0000256" key="2">
    <source>
        <dbReference type="ARBA" id="ARBA00022475"/>
    </source>
</evidence>
<dbReference type="PANTHER" id="PTHR23513">
    <property type="entry name" value="INTEGRAL MEMBRANE EFFLUX PROTEIN-RELATED"/>
    <property type="match status" value="1"/>
</dbReference>
<evidence type="ECO:0000256" key="6">
    <source>
        <dbReference type="SAM" id="Phobius"/>
    </source>
</evidence>
<dbReference type="InterPro" id="IPR011701">
    <property type="entry name" value="MFS"/>
</dbReference>
<dbReference type="RefSeq" id="WP_131496547.1">
    <property type="nucleotide sequence ID" value="NZ_SJKC01000002.1"/>
</dbReference>
<dbReference type="Proteomes" id="UP000294225">
    <property type="component" value="Unassembled WGS sequence"/>
</dbReference>
<accession>A0A4R0IY42</accession>
<evidence type="ECO:0000256" key="1">
    <source>
        <dbReference type="ARBA" id="ARBA00004651"/>
    </source>
</evidence>
<keyword evidence="4 6" id="KW-1133">Transmembrane helix</keyword>
<evidence type="ECO:0000256" key="4">
    <source>
        <dbReference type="ARBA" id="ARBA00022989"/>
    </source>
</evidence>
<feature type="transmembrane region" description="Helical" evidence="6">
    <location>
        <begin position="373"/>
        <end position="393"/>
    </location>
</feature>
<evidence type="ECO:0000256" key="5">
    <source>
        <dbReference type="ARBA" id="ARBA00023136"/>
    </source>
</evidence>
<dbReference type="EMBL" id="SJKC01000002">
    <property type="protein sequence ID" value="TCC37574.1"/>
    <property type="molecule type" value="Genomic_DNA"/>
</dbReference>
<proteinExistence type="predicted"/>
<feature type="transmembrane region" description="Helical" evidence="6">
    <location>
        <begin position="171"/>
        <end position="192"/>
    </location>
</feature>
<feature type="transmembrane region" description="Helical" evidence="6">
    <location>
        <begin position="258"/>
        <end position="277"/>
    </location>
</feature>
<evidence type="ECO:0000313" key="8">
    <source>
        <dbReference type="Proteomes" id="UP000294225"/>
    </source>
</evidence>
<keyword evidence="2" id="KW-1003">Cell membrane</keyword>
<dbReference type="Gene3D" id="1.20.1250.20">
    <property type="entry name" value="MFS general substrate transporter like domains"/>
    <property type="match status" value="1"/>
</dbReference>
<feature type="transmembrane region" description="Helical" evidence="6">
    <location>
        <begin position="18"/>
        <end position="41"/>
    </location>
</feature>
<comment type="subcellular location">
    <subcellularLocation>
        <location evidence="1">Cell membrane</location>
        <topology evidence="1">Multi-pass membrane protein</topology>
    </subcellularLocation>
</comment>
<evidence type="ECO:0000256" key="3">
    <source>
        <dbReference type="ARBA" id="ARBA00022692"/>
    </source>
</evidence>
<dbReference type="Pfam" id="PF07690">
    <property type="entry name" value="MFS_1"/>
    <property type="match status" value="1"/>
</dbReference>
<keyword evidence="3 6" id="KW-0812">Transmembrane</keyword>
<keyword evidence="5 6" id="KW-0472">Membrane</keyword>
<dbReference type="GO" id="GO:0022857">
    <property type="term" value="F:transmembrane transporter activity"/>
    <property type="evidence" value="ECO:0007669"/>
    <property type="project" value="InterPro"/>
</dbReference>
<name>A0A4R0IY42_9ACTN</name>
<gene>
    <name evidence="7" type="ORF">E0H92_13750</name>
</gene>